<proteinExistence type="inferred from homology"/>
<dbReference type="EMBL" id="CAEY01000080">
    <property type="status" value="NOT_ANNOTATED_CDS"/>
    <property type="molecule type" value="Genomic_DNA"/>
</dbReference>
<gene>
    <name evidence="5" type="primary">107364147</name>
</gene>
<reference evidence="6" key="1">
    <citation type="submission" date="2011-08" db="EMBL/GenBank/DDBJ databases">
        <authorList>
            <person name="Rombauts S."/>
        </authorList>
    </citation>
    <scope>NUCLEOTIDE SEQUENCE</scope>
    <source>
        <strain evidence="6">London</strain>
    </source>
</reference>
<organism evidence="5 6">
    <name type="scientific">Tetranychus urticae</name>
    <name type="common">Two-spotted spider mite</name>
    <dbReference type="NCBI Taxonomy" id="32264"/>
    <lineage>
        <taxon>Eukaryota</taxon>
        <taxon>Metazoa</taxon>
        <taxon>Ecdysozoa</taxon>
        <taxon>Arthropoda</taxon>
        <taxon>Chelicerata</taxon>
        <taxon>Arachnida</taxon>
        <taxon>Acari</taxon>
        <taxon>Acariformes</taxon>
        <taxon>Trombidiformes</taxon>
        <taxon>Prostigmata</taxon>
        <taxon>Eleutherengona</taxon>
        <taxon>Raphignathae</taxon>
        <taxon>Tetranychoidea</taxon>
        <taxon>Tetranychidae</taxon>
        <taxon>Tetranychus</taxon>
    </lineage>
</organism>
<dbReference type="Pfam" id="PF02263">
    <property type="entry name" value="GBP"/>
    <property type="match status" value="1"/>
</dbReference>
<dbReference type="KEGG" id="tut:107364147"/>
<dbReference type="PANTHER" id="PTHR10751">
    <property type="entry name" value="GUANYLATE BINDING PROTEIN"/>
    <property type="match status" value="1"/>
</dbReference>
<keyword evidence="1" id="KW-0547">Nucleotide-binding</keyword>
<evidence type="ECO:0000256" key="3">
    <source>
        <dbReference type="PROSITE-ProRule" id="PRU01052"/>
    </source>
</evidence>
<comment type="similarity">
    <text evidence="3">Belongs to the TRAFAC class dynamin-like GTPase superfamily. GB1/RHD3 GTPase family.</text>
</comment>
<keyword evidence="2" id="KW-0342">GTP-binding</keyword>
<evidence type="ECO:0000313" key="6">
    <source>
        <dbReference type="Proteomes" id="UP000015104"/>
    </source>
</evidence>
<accession>T1KHU1</accession>
<dbReference type="GO" id="GO:0005525">
    <property type="term" value="F:GTP binding"/>
    <property type="evidence" value="ECO:0007669"/>
    <property type="project" value="UniProtKB-KW"/>
</dbReference>
<dbReference type="InterPro" id="IPR030386">
    <property type="entry name" value="G_GB1_RHD3_dom"/>
</dbReference>
<evidence type="ECO:0000256" key="2">
    <source>
        <dbReference type="ARBA" id="ARBA00023134"/>
    </source>
</evidence>
<dbReference type="PROSITE" id="PS51715">
    <property type="entry name" value="G_GB1_RHD3"/>
    <property type="match status" value="1"/>
</dbReference>
<dbReference type="GO" id="GO:0003924">
    <property type="term" value="F:GTPase activity"/>
    <property type="evidence" value="ECO:0007669"/>
    <property type="project" value="InterPro"/>
</dbReference>
<sequence length="469" mass="53636">MATTPLPILRFDNEKQEYEFVEETFDKIIDREGIQDLPIAVVSIVGDYRKGKSTLLNFLLRYFQHYDSEDWLGNSKQKLTGFSWRQGVKRDTIGIVLWPEPLIITKKDGSKIAVILMDTQGLFDDQTTHKDCRNIFAISSLLSSIQVYNQMHMIQSNDITKLSEFSQYSKCKKEETGYKAFQDLLLLVRDWSSPVDYHYGDEGGRDYLKSMKISQSGTFKENWEVLYQSYAEINCFLMPHPGLAVNIPGFAGEITKLQPTFVSNLRQLARSYFSPEKIAIKTSRGRNMKMAEFSIFFKSIVGNLMQKNTIGIDDLGYIDSEAQAKIALMHATAEFFKQYVALNPANDPSKLALSAERACALATLVYLNMTNYIDPEIAEAYLDDWKSSVDEFVTERLMGSSNDKSKDSTDSGWRSNIFTSIRYFLYSLASPVASKVIPTVIEVGIPFFLSRFNKNVSFKPKTRRQFRKR</sequence>
<dbReference type="OrthoDB" id="7788754at2759"/>
<reference evidence="5" key="2">
    <citation type="submission" date="2015-06" db="UniProtKB">
        <authorList>
            <consortium name="EnsemblMetazoa"/>
        </authorList>
    </citation>
    <scope>IDENTIFICATION</scope>
</reference>
<dbReference type="InterPro" id="IPR027417">
    <property type="entry name" value="P-loop_NTPase"/>
</dbReference>
<keyword evidence="6" id="KW-1185">Reference proteome</keyword>
<evidence type="ECO:0000313" key="5">
    <source>
        <dbReference type="EnsemblMetazoa" id="tetur11g05610.1"/>
    </source>
</evidence>
<dbReference type="EnsemblMetazoa" id="tetur11g05610.1">
    <property type="protein sequence ID" value="tetur11g05610.1"/>
    <property type="gene ID" value="tetur11g05610"/>
</dbReference>
<dbReference type="Gene3D" id="3.40.50.300">
    <property type="entry name" value="P-loop containing nucleotide triphosphate hydrolases"/>
    <property type="match status" value="1"/>
</dbReference>
<dbReference type="Proteomes" id="UP000015104">
    <property type="component" value="Unassembled WGS sequence"/>
</dbReference>
<feature type="domain" description="GB1/RHD3-type G" evidence="4">
    <location>
        <begin position="36"/>
        <end position="277"/>
    </location>
</feature>
<protein>
    <recommendedName>
        <fullName evidence="4">GB1/RHD3-type G domain-containing protein</fullName>
    </recommendedName>
</protein>
<dbReference type="InterPro" id="IPR015894">
    <property type="entry name" value="Guanylate-bd_N"/>
</dbReference>
<evidence type="ECO:0000256" key="1">
    <source>
        <dbReference type="ARBA" id="ARBA00022741"/>
    </source>
</evidence>
<dbReference type="HOGENOM" id="CLU_583085_0_0_1"/>
<evidence type="ECO:0000259" key="4">
    <source>
        <dbReference type="PROSITE" id="PS51715"/>
    </source>
</evidence>
<dbReference type="AlphaFoldDB" id="T1KHU1"/>
<dbReference type="eggNOG" id="KOG2037">
    <property type="taxonomic scope" value="Eukaryota"/>
</dbReference>
<dbReference type="OMA" id="ACERNST"/>
<dbReference type="SUPFAM" id="SSF52540">
    <property type="entry name" value="P-loop containing nucleoside triphosphate hydrolases"/>
    <property type="match status" value="1"/>
</dbReference>
<name>T1KHU1_TETUR</name>